<evidence type="ECO:0000313" key="5">
    <source>
        <dbReference type="Proteomes" id="UP000778578"/>
    </source>
</evidence>
<dbReference type="Pfam" id="PF00908">
    <property type="entry name" value="dTDP_sugar_isom"/>
    <property type="match status" value="1"/>
</dbReference>
<comment type="subunit">
    <text evidence="3">Homodimer.</text>
</comment>
<reference evidence="4 5" key="1">
    <citation type="submission" date="2021-08" db="EMBL/GenBank/DDBJ databases">
        <title>WGS of actinomycetes from Thailand.</title>
        <authorList>
            <person name="Thawai C."/>
        </authorList>
    </citation>
    <scope>NUCLEOTIDE SEQUENCE [LARGE SCALE GENOMIC DNA]</scope>
    <source>
        <strain evidence="4 5">PLK6-54</strain>
    </source>
</reference>
<comment type="pathway">
    <text evidence="3">Carbohydrate biosynthesis; dTDP-L-rhamnose biosynthesis.</text>
</comment>
<dbReference type="CDD" id="cd00438">
    <property type="entry name" value="cupin_RmlC"/>
    <property type="match status" value="1"/>
</dbReference>
<dbReference type="GO" id="GO:0008830">
    <property type="term" value="F:dTDP-4-dehydrorhamnose 3,5-epimerase activity"/>
    <property type="evidence" value="ECO:0007669"/>
    <property type="project" value="UniProtKB-EC"/>
</dbReference>
<comment type="catalytic activity">
    <reaction evidence="3">
        <text>dTDP-4-dehydro-6-deoxy-alpha-D-glucose = dTDP-4-dehydro-beta-L-rhamnose</text>
        <dbReference type="Rhea" id="RHEA:16969"/>
        <dbReference type="ChEBI" id="CHEBI:57649"/>
        <dbReference type="ChEBI" id="CHEBI:62830"/>
        <dbReference type="EC" id="5.1.3.13"/>
    </reaction>
</comment>
<organism evidence="4 5">
    <name type="scientific">Actinacidiphila acidipaludis</name>
    <dbReference type="NCBI Taxonomy" id="2873382"/>
    <lineage>
        <taxon>Bacteria</taxon>
        <taxon>Bacillati</taxon>
        <taxon>Actinomycetota</taxon>
        <taxon>Actinomycetes</taxon>
        <taxon>Kitasatosporales</taxon>
        <taxon>Streptomycetaceae</taxon>
        <taxon>Actinacidiphila</taxon>
    </lineage>
</organism>
<evidence type="ECO:0000256" key="1">
    <source>
        <dbReference type="ARBA" id="ARBA00010154"/>
    </source>
</evidence>
<comment type="function">
    <text evidence="3">Catalyzes the epimerization of the C3' and C5'positions of dTDP-6-deoxy-D-xylo-4-hexulose, forming dTDP-6-deoxy-L-lyxo-4-hexulose.</text>
</comment>
<protein>
    <recommendedName>
        <fullName evidence="3">dTDP-4-dehydrorhamnose 3,5-epimerase</fullName>
        <ecNumber evidence="3">5.1.3.13</ecNumber>
    </recommendedName>
    <alternativeName>
        <fullName evidence="3">Thymidine diphospho-4-keto-rhamnose 3,5-epimerase</fullName>
    </alternativeName>
</protein>
<comment type="similarity">
    <text evidence="1 3">Belongs to the dTDP-4-dehydrorhamnose 3,5-epimerase family.</text>
</comment>
<dbReference type="RefSeq" id="WP_222964708.1">
    <property type="nucleotide sequence ID" value="NZ_JAINZZ010000026.1"/>
</dbReference>
<sequence>MRQLGVPGAWVHEPKVFTDPRGGFHEWFRGGEFAAATGRPLRLAQANCSVSVRGTVRGVHFADVPPGQAKYVTCVRGAVLDVVVDVRVGSPTFGSWEGVRLDDVDHTALFLSEGLGHAFMALTDDATVVYLCSEGYAPAREHAVDALDPELGIRWPRGSRRLLSDKDAQAPTLAEARERGLLPDYEECLAWYRRAAVADEAAVAGEEQG</sequence>
<name>A0ABS7QA67_9ACTN</name>
<dbReference type="SUPFAM" id="SSF51182">
    <property type="entry name" value="RmlC-like cupins"/>
    <property type="match status" value="1"/>
</dbReference>
<evidence type="ECO:0000313" key="4">
    <source>
        <dbReference type="EMBL" id="MBY8880060.1"/>
    </source>
</evidence>
<dbReference type="EMBL" id="JAINZZ010000026">
    <property type="protein sequence ID" value="MBY8880060.1"/>
    <property type="molecule type" value="Genomic_DNA"/>
</dbReference>
<dbReference type="EC" id="5.1.3.13" evidence="3"/>
<evidence type="ECO:0000256" key="2">
    <source>
        <dbReference type="ARBA" id="ARBA00023235"/>
    </source>
</evidence>
<dbReference type="InterPro" id="IPR011051">
    <property type="entry name" value="RmlC_Cupin_sf"/>
</dbReference>
<proteinExistence type="inferred from homology"/>
<dbReference type="Gene3D" id="2.60.120.10">
    <property type="entry name" value="Jelly Rolls"/>
    <property type="match status" value="1"/>
</dbReference>
<dbReference type="PANTHER" id="PTHR21047">
    <property type="entry name" value="DTDP-6-DEOXY-D-GLUCOSE-3,5 EPIMERASE"/>
    <property type="match status" value="1"/>
</dbReference>
<accession>A0ABS7QA67</accession>
<dbReference type="PANTHER" id="PTHR21047:SF2">
    <property type="entry name" value="THYMIDINE DIPHOSPHO-4-KETO-RHAMNOSE 3,5-EPIMERASE"/>
    <property type="match status" value="1"/>
</dbReference>
<dbReference type="NCBIfam" id="TIGR01221">
    <property type="entry name" value="rmlC"/>
    <property type="match status" value="1"/>
</dbReference>
<evidence type="ECO:0000256" key="3">
    <source>
        <dbReference type="RuleBase" id="RU364069"/>
    </source>
</evidence>
<comment type="caution">
    <text evidence="4">The sequence shown here is derived from an EMBL/GenBank/DDBJ whole genome shotgun (WGS) entry which is preliminary data.</text>
</comment>
<keyword evidence="5" id="KW-1185">Reference proteome</keyword>
<dbReference type="Proteomes" id="UP000778578">
    <property type="component" value="Unassembled WGS sequence"/>
</dbReference>
<gene>
    <name evidence="4" type="primary">rfbC</name>
    <name evidence="4" type="ORF">K7862_20845</name>
</gene>
<dbReference type="InterPro" id="IPR000888">
    <property type="entry name" value="RmlC-like"/>
</dbReference>
<keyword evidence="2 3" id="KW-0413">Isomerase</keyword>
<dbReference type="InterPro" id="IPR014710">
    <property type="entry name" value="RmlC-like_jellyroll"/>
</dbReference>